<feature type="domain" description="Glycosyl transferase family 1" evidence="2">
    <location>
        <begin position="219"/>
        <end position="356"/>
    </location>
</feature>
<dbReference type="PANTHER" id="PTHR45871">
    <property type="entry name" value="N-ACETYLGLUCOSAMINYL-PHOSPHATIDYLINOSITOL BIOSYNTHETIC PROTEIN"/>
    <property type="match status" value="1"/>
</dbReference>
<keyword evidence="5" id="KW-1185">Reference proteome</keyword>
<dbReference type="InterPro" id="IPR001296">
    <property type="entry name" value="Glyco_trans_1"/>
</dbReference>
<reference evidence="4 5" key="1">
    <citation type="journal article" date="2020" name="bioRxiv">
        <title>Metabolic contributions of an alphaproteobacterial endosymbiont in the apicomplexan Cardiosporidium cionae.</title>
        <authorList>
            <person name="Hunter E.S."/>
            <person name="Paight C.J."/>
            <person name="Lane C.E."/>
        </authorList>
    </citation>
    <scope>NUCLEOTIDE SEQUENCE [LARGE SCALE GENOMIC DNA]</scope>
    <source>
        <strain evidence="4">ESH_2018</strain>
    </source>
</reference>
<evidence type="ECO:0000256" key="1">
    <source>
        <dbReference type="ARBA" id="ARBA00022676"/>
    </source>
</evidence>
<dbReference type="EMBL" id="JADAQX010001157">
    <property type="protein sequence ID" value="KAF8817972.1"/>
    <property type="molecule type" value="Genomic_DNA"/>
</dbReference>
<evidence type="ECO:0000259" key="2">
    <source>
        <dbReference type="Pfam" id="PF00534"/>
    </source>
</evidence>
<dbReference type="InterPro" id="IPR013234">
    <property type="entry name" value="PIGA_GPI_anchor_biosynthesis"/>
</dbReference>
<dbReference type="PANTHER" id="PTHR45871:SF1">
    <property type="entry name" value="PHOSPHATIDYLINOSITOL N-ACETYLGLUCOSAMINYLTRANSFERASE SUBUNIT A"/>
    <property type="match status" value="1"/>
</dbReference>
<sequence>MCDCMTSVQPLSASPSIPPTKLRICMVSDFFYPGLGGVETHIYQLSEALILRGLKVIVVTRFSGKRHGIRYMANGLKVYYLPTISYVGPVVWPCLFDVAPLFKQILVRERIDIVHGHQTTSVLSMQCLFHAKTLNRRAIYTEHSLFGFDDAASIHLNGAQKMFLSDLDHAICVSHSSRENFVLRNNCDPLRVSAINNAVDTTKFFPDLTKRPPPPLVNIVVINRLTYRKGVDLLIQLIPLVCKRHTDIHFIIGGDGNMRNLLEEMRDTFELRERVTFLGAVPHHEVCNVLQMGHVFLSCSLSEAFCIAILEAVACGLIVVSTNVGGIPEVLPASAAILTEPNVEAICSGLEEALKLISLKDPYHLHRQIEESYSWHDVACRTEAVYNSVMKKEHPSAAGKLYKAYKGGFVAGKLYALSIALDYMLQWIFDWIYDRKDIDEAPDFPVQEYIMSVKK</sequence>
<evidence type="ECO:0000313" key="5">
    <source>
        <dbReference type="Proteomes" id="UP000823046"/>
    </source>
</evidence>
<evidence type="ECO:0000313" key="4">
    <source>
        <dbReference type="EMBL" id="KAF8817972.1"/>
    </source>
</evidence>
<protein>
    <submittedName>
        <fullName evidence="4">N-acetylglucosaminyl-phosphatidylinositol biosynthetic protein PigA, family GT4 protein</fullName>
    </submittedName>
</protein>
<gene>
    <name evidence="4" type="ORF">IE077_002447</name>
</gene>
<dbReference type="Pfam" id="PF00534">
    <property type="entry name" value="Glycos_transf_1"/>
    <property type="match status" value="1"/>
</dbReference>
<dbReference type="SUPFAM" id="SSF53756">
    <property type="entry name" value="UDP-Glycosyltransferase/glycogen phosphorylase"/>
    <property type="match status" value="1"/>
</dbReference>
<dbReference type="Pfam" id="PF08288">
    <property type="entry name" value="PIGA"/>
    <property type="match status" value="1"/>
</dbReference>
<feature type="domain" description="PIGA GPI anchor biosynthesis" evidence="3">
    <location>
        <begin position="64"/>
        <end position="150"/>
    </location>
</feature>
<comment type="caution">
    <text evidence="4">The sequence shown here is derived from an EMBL/GenBank/DDBJ whole genome shotgun (WGS) entry which is preliminary data.</text>
</comment>
<accession>A0ABQ7J4B5</accession>
<evidence type="ECO:0000259" key="3">
    <source>
        <dbReference type="Pfam" id="PF08288"/>
    </source>
</evidence>
<dbReference type="Gene3D" id="3.40.50.2000">
    <property type="entry name" value="Glycogen Phosphorylase B"/>
    <property type="match status" value="2"/>
</dbReference>
<dbReference type="Proteomes" id="UP000823046">
    <property type="component" value="Unassembled WGS sequence"/>
</dbReference>
<keyword evidence="1" id="KW-0328">Glycosyltransferase</keyword>
<name>A0ABQ7J4B5_9APIC</name>
<proteinExistence type="predicted"/>
<organism evidence="4 5">
    <name type="scientific">Cardiosporidium cionae</name>
    <dbReference type="NCBI Taxonomy" id="476202"/>
    <lineage>
        <taxon>Eukaryota</taxon>
        <taxon>Sar</taxon>
        <taxon>Alveolata</taxon>
        <taxon>Apicomplexa</taxon>
        <taxon>Aconoidasida</taxon>
        <taxon>Nephromycida</taxon>
        <taxon>Cardiosporidium</taxon>
    </lineage>
</organism>
<keyword evidence="1" id="KW-0808">Transferase</keyword>